<dbReference type="CDD" id="cd05327">
    <property type="entry name" value="retinol-DH_like_SDR_c_like"/>
    <property type="match status" value="1"/>
</dbReference>
<comment type="caution">
    <text evidence="4">The sequence shown here is derived from an EMBL/GenBank/DDBJ whole genome shotgun (WGS) entry which is preliminary data.</text>
</comment>
<dbReference type="GO" id="GO:0016491">
    <property type="term" value="F:oxidoreductase activity"/>
    <property type="evidence" value="ECO:0007669"/>
    <property type="project" value="UniProtKB-KW"/>
</dbReference>
<keyword evidence="5" id="KW-1185">Reference proteome</keyword>
<dbReference type="EMBL" id="JADGJH010000784">
    <property type="protein sequence ID" value="KAJ3122752.1"/>
    <property type="molecule type" value="Genomic_DNA"/>
</dbReference>
<keyword evidence="2" id="KW-0521">NADP</keyword>
<reference evidence="4" key="1">
    <citation type="submission" date="2020-05" db="EMBL/GenBank/DDBJ databases">
        <title>Phylogenomic resolution of chytrid fungi.</title>
        <authorList>
            <person name="Stajich J.E."/>
            <person name="Amses K."/>
            <person name="Simmons R."/>
            <person name="Seto K."/>
            <person name="Myers J."/>
            <person name="Bonds A."/>
            <person name="Quandt C.A."/>
            <person name="Barry K."/>
            <person name="Liu P."/>
            <person name="Grigoriev I."/>
            <person name="Longcore J.E."/>
            <person name="James T.Y."/>
        </authorList>
    </citation>
    <scope>NUCLEOTIDE SEQUENCE</scope>
    <source>
        <strain evidence="4">JEL0513</strain>
    </source>
</reference>
<organism evidence="4 5">
    <name type="scientific">Physocladia obscura</name>
    <dbReference type="NCBI Taxonomy" id="109957"/>
    <lineage>
        <taxon>Eukaryota</taxon>
        <taxon>Fungi</taxon>
        <taxon>Fungi incertae sedis</taxon>
        <taxon>Chytridiomycota</taxon>
        <taxon>Chytridiomycota incertae sedis</taxon>
        <taxon>Chytridiomycetes</taxon>
        <taxon>Chytridiales</taxon>
        <taxon>Chytriomycetaceae</taxon>
        <taxon>Physocladia</taxon>
    </lineage>
</organism>
<sequence>MSFFSLFTQTFSFPTWSPKTGLPSLEGKVALITGASTGLGKATALSLAEKGAHVFCVGRSPEKTKAAIADIISKCGNSKVEFLQADLMDLASVESAANTFLARNLPLHILVNNAGIMFSPWALSNQGIESQFATNHFAHVVLTSKLMPVLEKSQPSRIVVLSSIGHIIAIPFQYGIKYPLTWEESQYDASTRYGETKLANLHFARELQARIDEKHGADSKIFVNTIHPGMVATELTRSMNSIAAAIYSFVSISQEKGALTQTFVAGSEEIEKQNLKAKYFVPYCQVAEPSAAAKDKVESTKTWEWTENILKQQYKSDWRFEL</sequence>
<dbReference type="InterPro" id="IPR002347">
    <property type="entry name" value="SDR_fam"/>
</dbReference>
<dbReference type="Proteomes" id="UP001211907">
    <property type="component" value="Unassembled WGS sequence"/>
</dbReference>
<name>A0AAD5XI13_9FUNG</name>
<evidence type="ECO:0000256" key="3">
    <source>
        <dbReference type="ARBA" id="ARBA00023002"/>
    </source>
</evidence>
<evidence type="ECO:0000313" key="4">
    <source>
        <dbReference type="EMBL" id="KAJ3122752.1"/>
    </source>
</evidence>
<evidence type="ECO:0000256" key="1">
    <source>
        <dbReference type="ARBA" id="ARBA00006484"/>
    </source>
</evidence>
<dbReference type="PANTHER" id="PTHR24320:SF282">
    <property type="entry name" value="WW DOMAIN-CONTAINING OXIDOREDUCTASE"/>
    <property type="match status" value="1"/>
</dbReference>
<protein>
    <submittedName>
        <fullName evidence="4">Uncharacterized protein</fullName>
    </submittedName>
</protein>
<dbReference type="Pfam" id="PF00106">
    <property type="entry name" value="adh_short"/>
    <property type="match status" value="1"/>
</dbReference>
<dbReference type="InterPro" id="IPR036291">
    <property type="entry name" value="NAD(P)-bd_dom_sf"/>
</dbReference>
<dbReference type="PANTHER" id="PTHR24320">
    <property type="entry name" value="RETINOL DEHYDROGENASE"/>
    <property type="match status" value="1"/>
</dbReference>
<dbReference type="PRINTS" id="PR00081">
    <property type="entry name" value="GDHRDH"/>
</dbReference>
<gene>
    <name evidence="4" type="ORF">HK100_011851</name>
</gene>
<comment type="similarity">
    <text evidence="1">Belongs to the short-chain dehydrogenases/reductases (SDR) family.</text>
</comment>
<evidence type="ECO:0000313" key="5">
    <source>
        <dbReference type="Proteomes" id="UP001211907"/>
    </source>
</evidence>
<accession>A0AAD5XI13</accession>
<proteinExistence type="inferred from homology"/>
<keyword evidence="3" id="KW-0560">Oxidoreductase</keyword>
<dbReference type="AlphaFoldDB" id="A0AAD5XI13"/>
<dbReference type="Gene3D" id="3.40.50.720">
    <property type="entry name" value="NAD(P)-binding Rossmann-like Domain"/>
    <property type="match status" value="1"/>
</dbReference>
<evidence type="ECO:0000256" key="2">
    <source>
        <dbReference type="ARBA" id="ARBA00022857"/>
    </source>
</evidence>
<dbReference type="SUPFAM" id="SSF51735">
    <property type="entry name" value="NAD(P)-binding Rossmann-fold domains"/>
    <property type="match status" value="1"/>
</dbReference>